<protein>
    <submittedName>
        <fullName evidence="2">Pol polyprotein</fullName>
    </submittedName>
</protein>
<dbReference type="InterPro" id="IPR036397">
    <property type="entry name" value="RNaseH_sf"/>
</dbReference>
<accession>A0A371G515</accession>
<dbReference type="Gene3D" id="3.30.420.10">
    <property type="entry name" value="Ribonuclease H-like superfamily/Ribonuclease H"/>
    <property type="match status" value="1"/>
</dbReference>
<sequence length="152" mass="17296">MPKSQNGNKPKEQNAPTAYVFCEIFDVWGIEFIGSFPVSYKNFSILLAIDYVSRWVEAKATKTNDAKVVVDFLKSHIFCTFGVSKALISDQGNHFYNRAMTTLLEKYGVVHRVVTAYHPQTNGQTEMANPSRNDWSQLLEDALRAYRTGYQT</sequence>
<dbReference type="Pfam" id="PF00665">
    <property type="entry name" value="rve"/>
    <property type="match status" value="1"/>
</dbReference>
<evidence type="ECO:0000313" key="2">
    <source>
        <dbReference type="EMBL" id="RDX85607.1"/>
    </source>
</evidence>
<keyword evidence="3" id="KW-1185">Reference proteome</keyword>
<reference evidence="2" key="1">
    <citation type="submission" date="2018-05" db="EMBL/GenBank/DDBJ databases">
        <title>Draft genome of Mucuna pruriens seed.</title>
        <authorList>
            <person name="Nnadi N.E."/>
            <person name="Vos R."/>
            <person name="Hasami M.H."/>
            <person name="Devisetty U.K."/>
            <person name="Aguiy J.C."/>
        </authorList>
    </citation>
    <scope>NUCLEOTIDE SEQUENCE [LARGE SCALE GENOMIC DNA]</scope>
    <source>
        <strain evidence="2">JCA_2017</strain>
    </source>
</reference>
<dbReference type="PANTHER" id="PTHR47266">
    <property type="entry name" value="ENDONUCLEASE-RELATED"/>
    <property type="match status" value="1"/>
</dbReference>
<dbReference type="SUPFAM" id="SSF53098">
    <property type="entry name" value="Ribonuclease H-like"/>
    <property type="match status" value="1"/>
</dbReference>
<comment type="caution">
    <text evidence="2">The sequence shown here is derived from an EMBL/GenBank/DDBJ whole genome shotgun (WGS) entry which is preliminary data.</text>
</comment>
<dbReference type="InterPro" id="IPR001584">
    <property type="entry name" value="Integrase_cat-core"/>
</dbReference>
<evidence type="ECO:0000259" key="1">
    <source>
        <dbReference type="PROSITE" id="PS50994"/>
    </source>
</evidence>
<dbReference type="PROSITE" id="PS50994">
    <property type="entry name" value="INTEGRASE"/>
    <property type="match status" value="1"/>
</dbReference>
<dbReference type="Proteomes" id="UP000257109">
    <property type="component" value="Unassembled WGS sequence"/>
</dbReference>
<dbReference type="GO" id="GO:0015074">
    <property type="term" value="P:DNA integration"/>
    <property type="evidence" value="ECO:0007669"/>
    <property type="project" value="InterPro"/>
</dbReference>
<organism evidence="2 3">
    <name type="scientific">Mucuna pruriens</name>
    <name type="common">Velvet bean</name>
    <name type="synonym">Dolichos pruriens</name>
    <dbReference type="NCBI Taxonomy" id="157652"/>
    <lineage>
        <taxon>Eukaryota</taxon>
        <taxon>Viridiplantae</taxon>
        <taxon>Streptophyta</taxon>
        <taxon>Embryophyta</taxon>
        <taxon>Tracheophyta</taxon>
        <taxon>Spermatophyta</taxon>
        <taxon>Magnoliopsida</taxon>
        <taxon>eudicotyledons</taxon>
        <taxon>Gunneridae</taxon>
        <taxon>Pentapetalae</taxon>
        <taxon>rosids</taxon>
        <taxon>fabids</taxon>
        <taxon>Fabales</taxon>
        <taxon>Fabaceae</taxon>
        <taxon>Papilionoideae</taxon>
        <taxon>50 kb inversion clade</taxon>
        <taxon>NPAAA clade</taxon>
        <taxon>indigoferoid/millettioid clade</taxon>
        <taxon>Phaseoleae</taxon>
        <taxon>Mucuna</taxon>
    </lineage>
</organism>
<dbReference type="GO" id="GO:0003676">
    <property type="term" value="F:nucleic acid binding"/>
    <property type="evidence" value="ECO:0007669"/>
    <property type="project" value="InterPro"/>
</dbReference>
<dbReference type="OrthoDB" id="6618089at2759"/>
<evidence type="ECO:0000313" key="3">
    <source>
        <dbReference type="Proteomes" id="UP000257109"/>
    </source>
</evidence>
<dbReference type="EMBL" id="QJKJ01006748">
    <property type="protein sequence ID" value="RDX85607.1"/>
    <property type="molecule type" value="Genomic_DNA"/>
</dbReference>
<dbReference type="AlphaFoldDB" id="A0A371G515"/>
<gene>
    <name evidence="2" type="primary">pol</name>
    <name evidence="2" type="ORF">CR513_33177</name>
</gene>
<dbReference type="InterPro" id="IPR012337">
    <property type="entry name" value="RNaseH-like_sf"/>
</dbReference>
<dbReference type="InterPro" id="IPR052160">
    <property type="entry name" value="Gypsy_RT_Integrase-like"/>
</dbReference>
<feature type="non-terminal residue" evidence="2">
    <location>
        <position position="1"/>
    </location>
</feature>
<name>A0A371G515_MUCPR</name>
<proteinExistence type="predicted"/>
<feature type="domain" description="Integrase catalytic" evidence="1">
    <location>
        <begin position="12"/>
        <end position="152"/>
    </location>
</feature>